<sequence length="316" mass="32956">MDSFELLVVLGGTVTDGELVGLAGIVPGVLVLPGQRDSQGRRRRERCGSKEMQGSLHGKRAANAPWATAEAVTCLSGAGLTITDLAKGTASSTALAKADANPVCLQIVGYQDEINNMLVAASGDCAISPTLTLFETTFHDNGYVSGWVAALKGVQGIDFAKTDATLYSQIEAENLPDCSRGDFDLVDATWTSVPGLACLNGTNFTLAALAQGRVPSAVLEAAATNTDCAAALTYQGQVVDYIVTNMGDYNVSPSLSLYEASLLNFTGWAEFVKSLSALKIDTTSKAQAAPITFRPTRGPAVELTRPPHGSSGNHPV</sequence>
<dbReference type="EMBL" id="VJMH01005525">
    <property type="protein sequence ID" value="KAF0694997.1"/>
    <property type="molecule type" value="Genomic_DNA"/>
</dbReference>
<name>A0A485KZX0_9STRA</name>
<reference evidence="2" key="2">
    <citation type="submission" date="2019-06" db="EMBL/GenBank/DDBJ databases">
        <title>Genomics analysis of Aphanomyces spp. identifies a new class of oomycete effector associated with host adaptation.</title>
        <authorList>
            <person name="Gaulin E."/>
        </authorList>
    </citation>
    <scope>NUCLEOTIDE SEQUENCE</scope>
    <source>
        <strain evidence="2">CBS 578.67</strain>
    </source>
</reference>
<evidence type="ECO:0000313" key="4">
    <source>
        <dbReference type="Proteomes" id="UP000332933"/>
    </source>
</evidence>
<evidence type="ECO:0000313" key="2">
    <source>
        <dbReference type="EMBL" id="KAF0694997.1"/>
    </source>
</evidence>
<protein>
    <submittedName>
        <fullName evidence="3">Aste57867_14146 protein</fullName>
    </submittedName>
</protein>
<keyword evidence="4" id="KW-1185">Reference proteome</keyword>
<dbReference type="Proteomes" id="UP000332933">
    <property type="component" value="Unassembled WGS sequence"/>
</dbReference>
<evidence type="ECO:0000313" key="3">
    <source>
        <dbReference type="EMBL" id="VFT90972.1"/>
    </source>
</evidence>
<proteinExistence type="predicted"/>
<evidence type="ECO:0000256" key="1">
    <source>
        <dbReference type="SAM" id="MobiDB-lite"/>
    </source>
</evidence>
<organism evidence="3 4">
    <name type="scientific">Aphanomyces stellatus</name>
    <dbReference type="NCBI Taxonomy" id="120398"/>
    <lineage>
        <taxon>Eukaryota</taxon>
        <taxon>Sar</taxon>
        <taxon>Stramenopiles</taxon>
        <taxon>Oomycota</taxon>
        <taxon>Saprolegniomycetes</taxon>
        <taxon>Saprolegniales</taxon>
        <taxon>Verrucalvaceae</taxon>
        <taxon>Aphanomyces</taxon>
    </lineage>
</organism>
<dbReference type="EMBL" id="CAADRA010005546">
    <property type="protein sequence ID" value="VFT90972.1"/>
    <property type="molecule type" value="Genomic_DNA"/>
</dbReference>
<gene>
    <name evidence="3" type="primary">Aste57867_14146</name>
    <name evidence="2" type="ORF">As57867_014095</name>
    <name evidence="3" type="ORF">ASTE57867_14146</name>
</gene>
<reference evidence="3 4" key="1">
    <citation type="submission" date="2019-03" db="EMBL/GenBank/DDBJ databases">
        <authorList>
            <person name="Gaulin E."/>
            <person name="Dumas B."/>
        </authorList>
    </citation>
    <scope>NUCLEOTIDE SEQUENCE [LARGE SCALE GENOMIC DNA]</scope>
    <source>
        <strain evidence="3">CBS 568.67</strain>
    </source>
</reference>
<feature type="region of interest" description="Disordered" evidence="1">
    <location>
        <begin position="289"/>
        <end position="316"/>
    </location>
</feature>
<dbReference type="AlphaFoldDB" id="A0A485KZX0"/>
<accession>A0A485KZX0</accession>